<evidence type="ECO:0000256" key="2">
    <source>
        <dbReference type="ARBA" id="ARBA00022676"/>
    </source>
</evidence>
<dbReference type="PROSITE" id="PS51060">
    <property type="entry name" value="PARP_ALPHA_HD"/>
    <property type="match status" value="1"/>
</dbReference>
<dbReference type="InterPro" id="IPR050800">
    <property type="entry name" value="ARTD/PARP"/>
</dbReference>
<sequence>MSIVESVKMVMSNVDGNNNKFWQAEVDDNGGFHVINGRVGGSGQTQPVKHMGSVAAAVNHLNSMIRQKEKKGYTRFAEAAAAPQKSGQSSSKRTLAELASEQIRTNGHKDIIAALIKKMADANIHNILSNTTMKFNAETGYFSTPLGLVTRDSIDLARKTLAQLSVFIDAKQFDDPTAKRILGEYLMLIPQKVPPRLSVAGVIPNDEAVQKQYGILDSLIDSIAQAEMKNSIATNEEEKDSKPKEILFNASLSLTEDKAIHKTIDDMYRASWSRNHACSFLKVNRIFEISIDKMSDAYDKAEMEKDNVMRLWHGTRVGNILSIIKNGFIIEPESAGHVCGRMFGNGLYFSDQSTKSLNYAYGYWDGRAKDNVCYMFVCDVAMGKVFYPSHSDSTLHKFITREGYNSSFARAKQSGVQNNEMIVYETKRVKPVYLVEFSA</sequence>
<dbReference type="EC" id="2.4.2.30" evidence="1"/>
<dbReference type="InterPro" id="IPR049809">
    <property type="entry name" value="YehF/YfeS-like_WGR"/>
</dbReference>
<dbReference type="InterPro" id="IPR036616">
    <property type="entry name" value="Poly(ADP-ribose)pol_reg_dom_sf"/>
</dbReference>
<reference evidence="10 11" key="1">
    <citation type="submission" date="2018-03" db="EMBL/GenBank/DDBJ databases">
        <title>Aeromonas veronii whole genome sequencing and analysis.</title>
        <authorList>
            <person name="Xie H."/>
            <person name="Liu T."/>
            <person name="Wang K."/>
        </authorList>
    </citation>
    <scope>NUCLEOTIDE SEQUENCE [LARGE SCALE GENOMIC DNA]</scope>
    <source>
        <strain evidence="10 11">XH.VA.1</strain>
    </source>
</reference>
<feature type="domain" description="WGR" evidence="9">
    <location>
        <begin position="1"/>
        <end position="86"/>
    </location>
</feature>
<gene>
    <name evidence="10" type="ORF">DAA48_21770</name>
</gene>
<dbReference type="AlphaFoldDB" id="A0A2T4MWV9"/>
<dbReference type="Proteomes" id="UP000241986">
    <property type="component" value="Unassembled WGS sequence"/>
</dbReference>
<dbReference type="PANTHER" id="PTHR10459">
    <property type="entry name" value="DNA LIGASE"/>
    <property type="match status" value="1"/>
</dbReference>
<keyword evidence="3" id="KW-0808">Transferase</keyword>
<dbReference type="InterPro" id="IPR004102">
    <property type="entry name" value="Poly(ADP-ribose)pol_reg_dom"/>
</dbReference>
<dbReference type="CDD" id="cd07996">
    <property type="entry name" value="WGR_MMR_like"/>
    <property type="match status" value="1"/>
</dbReference>
<evidence type="ECO:0000259" key="9">
    <source>
        <dbReference type="PROSITE" id="PS51977"/>
    </source>
</evidence>
<dbReference type="SUPFAM" id="SSF142921">
    <property type="entry name" value="WGR domain-like"/>
    <property type="match status" value="1"/>
</dbReference>
<dbReference type="GO" id="GO:1990404">
    <property type="term" value="F:NAD+-protein mono-ADP-ribosyltransferase activity"/>
    <property type="evidence" value="ECO:0007669"/>
    <property type="project" value="TreeGrafter"/>
</dbReference>
<evidence type="ECO:0000256" key="1">
    <source>
        <dbReference type="ARBA" id="ARBA00012020"/>
    </source>
</evidence>
<dbReference type="SUPFAM" id="SSF56399">
    <property type="entry name" value="ADP-ribosylation"/>
    <property type="match status" value="1"/>
</dbReference>
<dbReference type="RefSeq" id="WP_107684694.1">
    <property type="nucleotide sequence ID" value="NZ_PZKL01000045.1"/>
</dbReference>
<dbReference type="SMART" id="SM00773">
    <property type="entry name" value="WGR"/>
    <property type="match status" value="1"/>
</dbReference>
<dbReference type="Pfam" id="PF00644">
    <property type="entry name" value="PARP"/>
    <property type="match status" value="1"/>
</dbReference>
<feature type="domain" description="PARP catalytic" evidence="7">
    <location>
        <begin position="234"/>
        <end position="439"/>
    </location>
</feature>
<dbReference type="Gene3D" id="2.20.140.10">
    <property type="entry name" value="WGR domain"/>
    <property type="match status" value="1"/>
</dbReference>
<keyword evidence="2" id="KW-0328">Glycosyltransferase</keyword>
<dbReference type="GO" id="GO:0006302">
    <property type="term" value="P:double-strand break repair"/>
    <property type="evidence" value="ECO:0007669"/>
    <property type="project" value="TreeGrafter"/>
</dbReference>
<comment type="caution">
    <text evidence="10">The sequence shown here is derived from an EMBL/GenBank/DDBJ whole genome shotgun (WGS) entry which is preliminary data.</text>
</comment>
<evidence type="ECO:0000256" key="6">
    <source>
        <dbReference type="ARBA" id="ARBA00033987"/>
    </source>
</evidence>
<dbReference type="PROSITE" id="PS51059">
    <property type="entry name" value="PARP_CATALYTIC"/>
    <property type="match status" value="1"/>
</dbReference>
<dbReference type="SUPFAM" id="SSF47587">
    <property type="entry name" value="Domain of poly(ADP-ribose) polymerase"/>
    <property type="match status" value="1"/>
</dbReference>
<evidence type="ECO:0000256" key="5">
    <source>
        <dbReference type="ARBA" id="ARBA00023027"/>
    </source>
</evidence>
<dbReference type="Gene3D" id="3.90.228.10">
    <property type="match status" value="1"/>
</dbReference>
<dbReference type="EMBL" id="PZKL01000045">
    <property type="protein sequence ID" value="PTH79069.1"/>
    <property type="molecule type" value="Genomic_DNA"/>
</dbReference>
<keyword evidence="4" id="KW-0548">Nucleotidyltransferase</keyword>
<accession>A0A2T4MWV9</accession>
<organism evidence="10 11">
    <name type="scientific">Aeromonas veronii</name>
    <dbReference type="NCBI Taxonomy" id="654"/>
    <lineage>
        <taxon>Bacteria</taxon>
        <taxon>Pseudomonadati</taxon>
        <taxon>Pseudomonadota</taxon>
        <taxon>Gammaproteobacteria</taxon>
        <taxon>Aeromonadales</taxon>
        <taxon>Aeromonadaceae</taxon>
        <taxon>Aeromonas</taxon>
    </lineage>
</organism>
<comment type="catalytic activity">
    <reaction evidence="6">
        <text>NAD(+) + (ADP-D-ribosyl)n-acceptor = nicotinamide + (ADP-D-ribosyl)n+1-acceptor + H(+).</text>
        <dbReference type="EC" id="2.4.2.30"/>
    </reaction>
</comment>
<name>A0A2T4MWV9_AERVE</name>
<keyword evidence="5" id="KW-0520">NAD</keyword>
<evidence type="ECO:0000259" key="8">
    <source>
        <dbReference type="PROSITE" id="PS51060"/>
    </source>
</evidence>
<evidence type="ECO:0000259" key="7">
    <source>
        <dbReference type="PROSITE" id="PS51059"/>
    </source>
</evidence>
<dbReference type="PANTHER" id="PTHR10459:SF60">
    <property type="entry name" value="POLY [ADP-RIBOSE] POLYMERASE 2"/>
    <property type="match status" value="1"/>
</dbReference>
<protein>
    <recommendedName>
        <fullName evidence="1">NAD(+) ADP-ribosyltransferase</fullName>
        <ecNumber evidence="1">2.4.2.30</ecNumber>
    </recommendedName>
</protein>
<evidence type="ECO:0000313" key="11">
    <source>
        <dbReference type="Proteomes" id="UP000241986"/>
    </source>
</evidence>
<dbReference type="InterPro" id="IPR012317">
    <property type="entry name" value="Poly(ADP-ribose)pol_cat_dom"/>
</dbReference>
<dbReference type="GO" id="GO:0070212">
    <property type="term" value="P:protein poly-ADP-ribosylation"/>
    <property type="evidence" value="ECO:0007669"/>
    <property type="project" value="TreeGrafter"/>
</dbReference>
<proteinExistence type="predicted"/>
<dbReference type="InterPro" id="IPR036930">
    <property type="entry name" value="WGR_dom_sf"/>
</dbReference>
<dbReference type="GO" id="GO:0016779">
    <property type="term" value="F:nucleotidyltransferase activity"/>
    <property type="evidence" value="ECO:0007669"/>
    <property type="project" value="UniProtKB-KW"/>
</dbReference>
<dbReference type="InterPro" id="IPR008893">
    <property type="entry name" value="WGR_domain"/>
</dbReference>
<evidence type="ECO:0000256" key="3">
    <source>
        <dbReference type="ARBA" id="ARBA00022679"/>
    </source>
</evidence>
<evidence type="ECO:0000313" key="10">
    <source>
        <dbReference type="EMBL" id="PTH79069.1"/>
    </source>
</evidence>
<dbReference type="Pfam" id="PF05406">
    <property type="entry name" value="WGR"/>
    <property type="match status" value="1"/>
</dbReference>
<evidence type="ECO:0000256" key="4">
    <source>
        <dbReference type="ARBA" id="ARBA00022695"/>
    </source>
</evidence>
<dbReference type="PROSITE" id="PS51977">
    <property type="entry name" value="WGR"/>
    <property type="match status" value="1"/>
</dbReference>
<dbReference type="Gene3D" id="1.20.142.10">
    <property type="entry name" value="Poly(ADP-ribose) polymerase, regulatory domain"/>
    <property type="match status" value="1"/>
</dbReference>
<dbReference type="GO" id="GO:0003950">
    <property type="term" value="F:NAD+ poly-ADP-ribosyltransferase activity"/>
    <property type="evidence" value="ECO:0007669"/>
    <property type="project" value="UniProtKB-EC"/>
</dbReference>
<feature type="domain" description="PARP alpha-helical" evidence="8">
    <location>
        <begin position="108"/>
        <end position="230"/>
    </location>
</feature>